<feature type="signal peptide" evidence="1">
    <location>
        <begin position="1"/>
        <end position="22"/>
    </location>
</feature>
<gene>
    <name evidence="2" type="ORF">SAMN05216333_107107</name>
</gene>
<dbReference type="OrthoDB" id="162213at2"/>
<evidence type="ECO:0000313" key="2">
    <source>
        <dbReference type="EMBL" id="SEO28791.1"/>
    </source>
</evidence>
<dbReference type="RefSeq" id="WP_090319519.1">
    <property type="nucleotide sequence ID" value="NZ_FNOE01000014.1"/>
</dbReference>
<feature type="chain" id="PRO_5011622936" evidence="1">
    <location>
        <begin position="23"/>
        <end position="149"/>
    </location>
</feature>
<sequence>MKKTLLLMSILLLMACVSPMRSDLDRHQKKWREANITHYRFELNMICFCTFRKRMPLQIEVLNGQVAAMTDNTGRTITAADADYAYFSRFATIDRLFSELQASLNGTADQIAAAYHPSYGFPTRINIDRIKKAADDELGLAVSAFERLP</sequence>
<proteinExistence type="predicted"/>
<dbReference type="Proteomes" id="UP000198814">
    <property type="component" value="Unassembled WGS sequence"/>
</dbReference>
<dbReference type="STRING" id="42354.SAMN05216333_107107"/>
<dbReference type="EMBL" id="FODO01000007">
    <property type="protein sequence ID" value="SEO28791.1"/>
    <property type="molecule type" value="Genomic_DNA"/>
</dbReference>
<name>A0A1H8NGE2_9PROT</name>
<dbReference type="Pfam" id="PF19671">
    <property type="entry name" value="DUF6174"/>
    <property type="match status" value="1"/>
</dbReference>
<dbReference type="PROSITE" id="PS51257">
    <property type="entry name" value="PROKAR_LIPOPROTEIN"/>
    <property type="match status" value="1"/>
</dbReference>
<dbReference type="InterPro" id="IPR046172">
    <property type="entry name" value="DUF6174"/>
</dbReference>
<keyword evidence="3" id="KW-1185">Reference proteome</keyword>
<keyword evidence="1" id="KW-0732">Signal</keyword>
<organism evidence="2 3">
    <name type="scientific">Nitrosomonas oligotropha</name>
    <dbReference type="NCBI Taxonomy" id="42354"/>
    <lineage>
        <taxon>Bacteria</taxon>
        <taxon>Pseudomonadati</taxon>
        <taxon>Pseudomonadota</taxon>
        <taxon>Betaproteobacteria</taxon>
        <taxon>Nitrosomonadales</taxon>
        <taxon>Nitrosomonadaceae</taxon>
        <taxon>Nitrosomonas</taxon>
    </lineage>
</organism>
<evidence type="ECO:0000313" key="3">
    <source>
        <dbReference type="Proteomes" id="UP000198814"/>
    </source>
</evidence>
<dbReference type="AlphaFoldDB" id="A0A1H8NGE2"/>
<reference evidence="3" key="1">
    <citation type="submission" date="2016-10" db="EMBL/GenBank/DDBJ databases">
        <authorList>
            <person name="Varghese N."/>
            <person name="Submissions S."/>
        </authorList>
    </citation>
    <scope>NUCLEOTIDE SEQUENCE [LARGE SCALE GENOMIC DNA]</scope>
    <source>
        <strain evidence="3">Nm76</strain>
    </source>
</reference>
<accession>A0A1H8NGE2</accession>
<protein>
    <submittedName>
        <fullName evidence="2">Uncharacterized protein</fullName>
    </submittedName>
</protein>
<evidence type="ECO:0000256" key="1">
    <source>
        <dbReference type="SAM" id="SignalP"/>
    </source>
</evidence>